<dbReference type="Proteomes" id="UP000178681">
    <property type="component" value="Unassembled WGS sequence"/>
</dbReference>
<evidence type="ECO:0000256" key="1">
    <source>
        <dbReference type="SAM" id="MobiDB-lite"/>
    </source>
</evidence>
<gene>
    <name evidence="2" type="ORF">A2872_03025</name>
</gene>
<comment type="caution">
    <text evidence="2">The sequence shown here is derived from an EMBL/GenBank/DDBJ whole genome shotgun (WGS) entry which is preliminary data.</text>
</comment>
<evidence type="ECO:0000313" key="3">
    <source>
        <dbReference type="Proteomes" id="UP000178681"/>
    </source>
</evidence>
<accession>A0A1F5Z0B4</accession>
<feature type="region of interest" description="Disordered" evidence="1">
    <location>
        <begin position="1"/>
        <end position="22"/>
    </location>
</feature>
<reference evidence="2 3" key="1">
    <citation type="journal article" date="2016" name="Nat. Commun.">
        <title>Thousands of microbial genomes shed light on interconnected biogeochemical processes in an aquifer system.</title>
        <authorList>
            <person name="Anantharaman K."/>
            <person name="Brown C.T."/>
            <person name="Hug L.A."/>
            <person name="Sharon I."/>
            <person name="Castelle C.J."/>
            <person name="Probst A.J."/>
            <person name="Thomas B.C."/>
            <person name="Singh A."/>
            <person name="Wilkins M.J."/>
            <person name="Karaoz U."/>
            <person name="Brodie E.L."/>
            <person name="Williams K.H."/>
            <person name="Hubbard S.S."/>
            <person name="Banfield J.F."/>
        </authorList>
    </citation>
    <scope>NUCLEOTIDE SEQUENCE [LARGE SCALE GENOMIC DNA]</scope>
</reference>
<sequence>MAEFVTRAQRQAQEESEKQERRLQLLRDQEAERIRKLQAKQEEANKVEEMRLSVADYAQPVIQVLRELAVAEGKTGKNFQIIQSIDTDDVYWALVETDKPGGQRINTLASVSMERGSESLVVSHHGPNMTILMEKINEATGKTTKFPDPSPSKPEDGYGFGVPH</sequence>
<dbReference type="AlphaFoldDB" id="A0A1F5Z0B4"/>
<evidence type="ECO:0000313" key="2">
    <source>
        <dbReference type="EMBL" id="OGG05815.1"/>
    </source>
</evidence>
<name>A0A1F5Z0B4_9BACT</name>
<proteinExistence type="predicted"/>
<feature type="region of interest" description="Disordered" evidence="1">
    <location>
        <begin position="141"/>
        <end position="164"/>
    </location>
</feature>
<feature type="compositionally biased region" description="Basic and acidic residues" evidence="1">
    <location>
        <begin position="12"/>
        <end position="22"/>
    </location>
</feature>
<dbReference type="EMBL" id="MFJG01000027">
    <property type="protein sequence ID" value="OGG05815.1"/>
    <property type="molecule type" value="Genomic_DNA"/>
</dbReference>
<organism evidence="2 3">
    <name type="scientific">Candidatus Gottesmanbacteria bacterium RIFCSPHIGHO2_01_FULL_42_12</name>
    <dbReference type="NCBI Taxonomy" id="1798377"/>
    <lineage>
        <taxon>Bacteria</taxon>
        <taxon>Candidatus Gottesmaniibacteriota</taxon>
    </lineage>
</organism>
<protein>
    <submittedName>
        <fullName evidence="2">Uncharacterized protein</fullName>
    </submittedName>
</protein>